<dbReference type="PANTHER" id="PTHR35391">
    <property type="entry name" value="C2H2-TYPE DOMAIN-CONTAINING PROTEIN-RELATED"/>
    <property type="match status" value="1"/>
</dbReference>
<accession>A0A6A5K447</accession>
<reference evidence="3" key="1">
    <citation type="submission" date="2020-01" db="EMBL/GenBank/DDBJ databases">
        <authorList>
            <consortium name="DOE Joint Genome Institute"/>
            <person name="Haridas S."/>
            <person name="Albert R."/>
            <person name="Binder M."/>
            <person name="Bloem J."/>
            <person name="Labutti K."/>
            <person name="Salamov A."/>
            <person name="Andreopoulos B."/>
            <person name="Baker S.E."/>
            <person name="Barry K."/>
            <person name="Bills G."/>
            <person name="Bluhm B.H."/>
            <person name="Cannon C."/>
            <person name="Castanera R."/>
            <person name="Culley D.E."/>
            <person name="Daum C."/>
            <person name="Ezra D."/>
            <person name="Gonzalez J.B."/>
            <person name="Henrissat B."/>
            <person name="Kuo A."/>
            <person name="Liang C."/>
            <person name="Lipzen A."/>
            <person name="Lutzoni F."/>
            <person name="Magnuson J."/>
            <person name="Mondo S."/>
            <person name="Nolan M."/>
            <person name="Ohm R."/>
            <person name="Pangilinan J."/>
            <person name="Park H.-J."/>
            <person name="Ramirez L."/>
            <person name="Alfaro M."/>
            <person name="Sun H."/>
            <person name="Tritt A."/>
            <person name="Yoshinaga Y."/>
            <person name="Zwiers L.-H."/>
            <person name="Turgeon B.G."/>
            <person name="Goodwin S.B."/>
            <person name="Spatafora J.W."/>
            <person name="Crous P.W."/>
            <person name="Grigoriev I.V."/>
        </authorList>
    </citation>
    <scope>NUCLEOTIDE SEQUENCE</scope>
    <source>
        <strain evidence="3">P77</strain>
    </source>
</reference>
<dbReference type="InterPro" id="IPR046497">
    <property type="entry name" value="DUF6590"/>
</dbReference>
<dbReference type="OrthoDB" id="3559580at2759"/>
<dbReference type="EMBL" id="ML975338">
    <property type="protein sequence ID" value="KAF1832445.1"/>
    <property type="molecule type" value="Genomic_DNA"/>
</dbReference>
<protein>
    <recommendedName>
        <fullName evidence="2">DUF6590 domain-containing protein</fullName>
    </recommendedName>
</protein>
<feature type="compositionally biased region" description="Pro residues" evidence="1">
    <location>
        <begin position="152"/>
        <end position="162"/>
    </location>
</feature>
<feature type="compositionally biased region" description="Polar residues" evidence="1">
    <location>
        <begin position="54"/>
        <end position="88"/>
    </location>
</feature>
<feature type="compositionally biased region" description="Low complexity" evidence="1">
    <location>
        <begin position="89"/>
        <end position="109"/>
    </location>
</feature>
<gene>
    <name evidence="3" type="ORF">BDW02DRAFT_649110</name>
</gene>
<proteinExistence type="predicted"/>
<dbReference type="PANTHER" id="PTHR35391:SF5">
    <property type="entry name" value="DUF6590 DOMAIN-CONTAINING PROTEIN"/>
    <property type="match status" value="1"/>
</dbReference>
<feature type="compositionally biased region" description="Polar residues" evidence="1">
    <location>
        <begin position="110"/>
        <end position="147"/>
    </location>
</feature>
<evidence type="ECO:0000313" key="4">
    <source>
        <dbReference type="Proteomes" id="UP000800040"/>
    </source>
</evidence>
<dbReference type="Pfam" id="PF20233">
    <property type="entry name" value="DUF6590"/>
    <property type="match status" value="1"/>
</dbReference>
<dbReference type="Proteomes" id="UP000800040">
    <property type="component" value="Unassembled WGS sequence"/>
</dbReference>
<evidence type="ECO:0000259" key="2">
    <source>
        <dbReference type="Pfam" id="PF20233"/>
    </source>
</evidence>
<evidence type="ECO:0000313" key="3">
    <source>
        <dbReference type="EMBL" id="KAF1832445.1"/>
    </source>
</evidence>
<sequence>MSTLTPWTWSIEYNRYYKYRLGLDGTVLETLWAGPADPRETTASSSIVDDPRTPRSSNSQTTYNAQESRNLSQSSPPMTYSTANGQTDSNYVPSTTPSTTPSYSVSNSNALANSHYQNPVGSSSNTGYQNPRNFQEGSATQPGNNTAGYMPVVPPSSSPPANRPAQLLNQYYPAYQPGTAAASSNNPRSHYASLPLDVQNDLGGRDQRFIRTGSMVVGENSTEPLDPRYRRVSPNSHVRFYVPGRVFKMLWIEPAGIQSPGKTRGSTHYSYTVKYGEQAYCEIRRFVVVRNRGTFSQCIPIQTYRGQGATKRGLIIADHGIIHTSEQAPGLLPGEYITKSSIRVEATGNETLHPASRINYGKPYAVEHNVKVLDIGMVTEGHRYLIPAYFQMAMQGQ</sequence>
<feature type="region of interest" description="Disordered" evidence="1">
    <location>
        <begin position="36"/>
        <end position="165"/>
    </location>
</feature>
<feature type="domain" description="DUF6590" evidence="2">
    <location>
        <begin position="239"/>
        <end position="381"/>
    </location>
</feature>
<dbReference type="AlphaFoldDB" id="A0A6A5K447"/>
<organism evidence="3 4">
    <name type="scientific">Decorospora gaudefroyi</name>
    <dbReference type="NCBI Taxonomy" id="184978"/>
    <lineage>
        <taxon>Eukaryota</taxon>
        <taxon>Fungi</taxon>
        <taxon>Dikarya</taxon>
        <taxon>Ascomycota</taxon>
        <taxon>Pezizomycotina</taxon>
        <taxon>Dothideomycetes</taxon>
        <taxon>Pleosporomycetidae</taxon>
        <taxon>Pleosporales</taxon>
        <taxon>Pleosporineae</taxon>
        <taxon>Pleosporaceae</taxon>
        <taxon>Decorospora</taxon>
    </lineage>
</organism>
<evidence type="ECO:0000256" key="1">
    <source>
        <dbReference type="SAM" id="MobiDB-lite"/>
    </source>
</evidence>
<name>A0A6A5K447_9PLEO</name>
<keyword evidence="4" id="KW-1185">Reference proteome</keyword>